<gene>
    <name evidence="3" type="ORF">ACFSBX_00165</name>
</gene>
<evidence type="ECO:0000259" key="2">
    <source>
        <dbReference type="Pfam" id="PF25923"/>
    </source>
</evidence>
<sequence length="145" mass="15697">MSYPVRYYCPHCGAVFELQREGYLADKSVTPYPLVGWEYVAPDEDFESADGVRLVCGEDIAGGEESDGDVVRWTGERSSADDVEDPTRESPCGEDLYLSFVRFVDGEEVEPEPERTHTTIAGDGPSGPRGTSGPRGPSGPSGFGR</sequence>
<evidence type="ECO:0000313" key="3">
    <source>
        <dbReference type="EMBL" id="MFD1597387.1"/>
    </source>
</evidence>
<reference evidence="3 4" key="1">
    <citation type="journal article" date="2019" name="Int. J. Syst. Evol. Microbiol.">
        <title>The Global Catalogue of Microorganisms (GCM) 10K type strain sequencing project: providing services to taxonomists for standard genome sequencing and annotation.</title>
        <authorList>
            <consortium name="The Broad Institute Genomics Platform"/>
            <consortium name="The Broad Institute Genome Sequencing Center for Infectious Disease"/>
            <person name="Wu L."/>
            <person name="Ma J."/>
        </authorList>
    </citation>
    <scope>NUCLEOTIDE SEQUENCE [LARGE SCALE GENOMIC DNA]</scope>
    <source>
        <strain evidence="3 4">CGMCC 1.12121</strain>
    </source>
</reference>
<dbReference type="InterPro" id="IPR058275">
    <property type="entry name" value="DUF7969"/>
</dbReference>
<dbReference type="RefSeq" id="WP_256422459.1">
    <property type="nucleotide sequence ID" value="NZ_JANHDI010000013.1"/>
</dbReference>
<comment type="caution">
    <text evidence="3">The sequence shown here is derived from an EMBL/GenBank/DDBJ whole genome shotgun (WGS) entry which is preliminary data.</text>
</comment>
<dbReference type="Proteomes" id="UP001597085">
    <property type="component" value="Unassembled WGS sequence"/>
</dbReference>
<feature type="compositionally biased region" description="Basic and acidic residues" evidence="1">
    <location>
        <begin position="74"/>
        <end position="88"/>
    </location>
</feature>
<accession>A0ABD6CHP1</accession>
<feature type="compositionally biased region" description="Low complexity" evidence="1">
    <location>
        <begin position="122"/>
        <end position="138"/>
    </location>
</feature>
<dbReference type="AlphaFoldDB" id="A0ABD6CHP1"/>
<name>A0ABD6CHP1_9EURY</name>
<proteinExistence type="predicted"/>
<feature type="domain" description="DUF7969" evidence="2">
    <location>
        <begin position="1"/>
        <end position="143"/>
    </location>
</feature>
<feature type="region of interest" description="Disordered" evidence="1">
    <location>
        <begin position="107"/>
        <end position="145"/>
    </location>
</feature>
<dbReference type="EMBL" id="JBHUDK010000001">
    <property type="protein sequence ID" value="MFD1597387.1"/>
    <property type="molecule type" value="Genomic_DNA"/>
</dbReference>
<evidence type="ECO:0000256" key="1">
    <source>
        <dbReference type="SAM" id="MobiDB-lite"/>
    </source>
</evidence>
<evidence type="ECO:0000313" key="4">
    <source>
        <dbReference type="Proteomes" id="UP001597085"/>
    </source>
</evidence>
<dbReference type="Pfam" id="PF25923">
    <property type="entry name" value="DUF7969"/>
    <property type="match status" value="1"/>
</dbReference>
<feature type="region of interest" description="Disordered" evidence="1">
    <location>
        <begin position="74"/>
        <end position="93"/>
    </location>
</feature>
<protein>
    <recommendedName>
        <fullName evidence="2">DUF7969 domain-containing protein</fullName>
    </recommendedName>
</protein>
<organism evidence="3 4">
    <name type="scientific">Halobellus rarus</name>
    <dbReference type="NCBI Taxonomy" id="1126237"/>
    <lineage>
        <taxon>Archaea</taxon>
        <taxon>Methanobacteriati</taxon>
        <taxon>Methanobacteriota</taxon>
        <taxon>Stenosarchaea group</taxon>
        <taxon>Halobacteria</taxon>
        <taxon>Halobacteriales</taxon>
        <taxon>Haloferacaceae</taxon>
        <taxon>Halobellus</taxon>
    </lineage>
</organism>
<keyword evidence="4" id="KW-1185">Reference proteome</keyword>